<evidence type="ECO:0000313" key="1">
    <source>
        <dbReference type="EMBL" id="GER57915.1"/>
    </source>
</evidence>
<dbReference type="RefSeq" id="WP_151672020.1">
    <property type="nucleotide sequence ID" value="NZ_BKCG01000001.1"/>
</dbReference>
<dbReference type="Proteomes" id="UP000326509">
    <property type="component" value="Unassembled WGS sequence"/>
</dbReference>
<keyword evidence="2" id="KW-1185">Reference proteome</keyword>
<protein>
    <submittedName>
        <fullName evidence="1">Uncharacterized protein</fullName>
    </submittedName>
</protein>
<dbReference type="PROSITE" id="PS51257">
    <property type="entry name" value="PROKAR_LIPOPROTEIN"/>
    <property type="match status" value="1"/>
</dbReference>
<evidence type="ECO:0000313" key="2">
    <source>
        <dbReference type="Proteomes" id="UP000326509"/>
    </source>
</evidence>
<name>A0A5J4ILP5_9FLAO</name>
<dbReference type="OrthoDB" id="982169at2"/>
<dbReference type="EMBL" id="BKCG01000001">
    <property type="protein sequence ID" value="GER57915.1"/>
    <property type="molecule type" value="Genomic_DNA"/>
</dbReference>
<reference evidence="1 2" key="1">
    <citation type="submission" date="2019-08" db="EMBL/GenBank/DDBJ databases">
        <title>Draft genome sequence of Ulvibacter marinus type strain NBRC 109484.</title>
        <authorList>
            <person name="Kawano K."/>
            <person name="Ushijima N."/>
            <person name="Kihara M."/>
            <person name="Itoh H."/>
        </authorList>
    </citation>
    <scope>NUCLEOTIDE SEQUENCE [LARGE SCALE GENOMIC DNA]</scope>
    <source>
        <strain evidence="1 2">NBRC 109484</strain>
    </source>
</reference>
<comment type="caution">
    <text evidence="1">The sequence shown here is derived from an EMBL/GenBank/DDBJ whole genome shotgun (WGS) entry which is preliminary data.</text>
</comment>
<organism evidence="1 2">
    <name type="scientific">Patiriisocius marinus</name>
    <dbReference type="NCBI Taxonomy" id="1397112"/>
    <lineage>
        <taxon>Bacteria</taxon>
        <taxon>Pseudomonadati</taxon>
        <taxon>Bacteroidota</taxon>
        <taxon>Flavobacteriia</taxon>
        <taxon>Flavobacteriales</taxon>
        <taxon>Flavobacteriaceae</taxon>
        <taxon>Patiriisocius</taxon>
    </lineage>
</organism>
<dbReference type="AlphaFoldDB" id="A0A5J4ILP5"/>
<proteinExistence type="predicted"/>
<accession>A0A5J4ILP5</accession>
<sequence>MNSFKYIFVLLLFIGCKEVTTNNVSIENKPTEEVKDDVVNSANLKLLQGSWQNTLDTLSVIKIKGDVISNYYSGISAGPGVRIELSDRCLANPDPSRASEPDRYISVKGKFPDCYYINKIDKNNLMLNFLNGGIDLTFKKI</sequence>
<gene>
    <name evidence="1" type="ORF">ULMA_00230</name>
</gene>